<dbReference type="OrthoDB" id="9804559at2"/>
<dbReference type="NCBIfam" id="TIGR03506">
    <property type="entry name" value="FlgEFG_subfam"/>
    <property type="match status" value="1"/>
</dbReference>
<keyword evidence="8" id="KW-0969">Cilium</keyword>
<dbReference type="Pfam" id="PF06429">
    <property type="entry name" value="Flg_bbr_C"/>
    <property type="match status" value="1"/>
</dbReference>
<comment type="similarity">
    <text evidence="2 4">Belongs to the flagella basal body rod proteins family.</text>
</comment>
<evidence type="ECO:0000259" key="7">
    <source>
        <dbReference type="Pfam" id="PF22692"/>
    </source>
</evidence>
<dbReference type="GO" id="GO:0071978">
    <property type="term" value="P:bacterial-type flagellum-dependent swarming motility"/>
    <property type="evidence" value="ECO:0007669"/>
    <property type="project" value="TreeGrafter"/>
</dbReference>
<evidence type="ECO:0000256" key="1">
    <source>
        <dbReference type="ARBA" id="ARBA00004117"/>
    </source>
</evidence>
<keyword evidence="8" id="KW-0282">Flagellum</keyword>
<dbReference type="InterPro" id="IPR001444">
    <property type="entry name" value="Flag_bb_rod_N"/>
</dbReference>
<evidence type="ECO:0000313" key="9">
    <source>
        <dbReference type="Proteomes" id="UP000267841"/>
    </source>
</evidence>
<evidence type="ECO:0000256" key="4">
    <source>
        <dbReference type="RuleBase" id="RU362116"/>
    </source>
</evidence>
<evidence type="ECO:0000256" key="2">
    <source>
        <dbReference type="ARBA" id="ARBA00009677"/>
    </source>
</evidence>
<feature type="domain" description="Flagellar basal-body/hook protein C-terminal" evidence="6">
    <location>
        <begin position="195"/>
        <end position="240"/>
    </location>
</feature>
<dbReference type="GO" id="GO:0030694">
    <property type="term" value="C:bacterial-type flagellum basal body, rod"/>
    <property type="evidence" value="ECO:0007669"/>
    <property type="project" value="InterPro"/>
</dbReference>
<dbReference type="Proteomes" id="UP000267841">
    <property type="component" value="Unassembled WGS sequence"/>
</dbReference>
<dbReference type="Pfam" id="PF00460">
    <property type="entry name" value="Flg_bb_rod"/>
    <property type="match status" value="1"/>
</dbReference>
<dbReference type="Pfam" id="PF22692">
    <property type="entry name" value="LlgE_F_G_D1"/>
    <property type="match status" value="1"/>
</dbReference>
<dbReference type="SUPFAM" id="SSF117143">
    <property type="entry name" value="Flagellar hook protein flgE"/>
    <property type="match status" value="1"/>
</dbReference>
<gene>
    <name evidence="8" type="ORF">BCF55_0512</name>
</gene>
<reference evidence="8 9" key="1">
    <citation type="submission" date="2018-10" db="EMBL/GenBank/DDBJ databases">
        <title>Genomic Encyclopedia of Archaeal and Bacterial Type Strains, Phase II (KMG-II): from individual species to whole genera.</title>
        <authorList>
            <person name="Goeker M."/>
        </authorList>
    </citation>
    <scope>NUCLEOTIDE SEQUENCE [LARGE SCALE GENOMIC DNA]</scope>
    <source>
        <strain evidence="8 9">DSM 16510</strain>
    </source>
</reference>
<accession>A0A497XMS4</accession>
<proteinExistence type="inferred from homology"/>
<keyword evidence="9" id="KW-1185">Reference proteome</keyword>
<feature type="domain" description="Flagellar hook protein FlgE/F/G-like D1" evidence="7">
    <location>
        <begin position="94"/>
        <end position="157"/>
    </location>
</feature>
<comment type="subcellular location">
    <subcellularLocation>
        <location evidence="1 4">Bacterial flagellum basal body</location>
    </subcellularLocation>
</comment>
<evidence type="ECO:0000313" key="8">
    <source>
        <dbReference type="EMBL" id="RLJ70246.1"/>
    </source>
</evidence>
<dbReference type="InterPro" id="IPR012836">
    <property type="entry name" value="FlgF"/>
</dbReference>
<dbReference type="PANTHER" id="PTHR30435">
    <property type="entry name" value="FLAGELLAR PROTEIN"/>
    <property type="match status" value="1"/>
</dbReference>
<sequence length="242" mass="27238">MALDYQPLFVLSGGMLLQERKLAVITNNLANMDTPSFKKDLLEVSSWYTDMGSQVLHNSPENPANNFIYPMMSGVFTDMSQGPLRETGNTLDLAIDGEGFFAVRTPDGIRYTRKGNFRLDREGFLVTEEGYRVLDRGNNDIQIRGSRIEVDREGNIYTDGVLSSTLGVWSLQDSQKLGEDLFVGTPQPAREFHIKQGFIELSNVNAILEMVRLIETSRAHETYARLIQAVDEVQGRVNNIVR</sequence>
<dbReference type="InterPro" id="IPR020013">
    <property type="entry name" value="Flagellar_FlgE/F/G"/>
</dbReference>
<protein>
    <submittedName>
        <fullName evidence="8">Flagellar basal-body rod protein FlgG</fullName>
    </submittedName>
</protein>
<organism evidence="8 9">
    <name type="scientific">Hydrogenivirga caldilitoris</name>
    <dbReference type="NCBI Taxonomy" id="246264"/>
    <lineage>
        <taxon>Bacteria</taxon>
        <taxon>Pseudomonadati</taxon>
        <taxon>Aquificota</taxon>
        <taxon>Aquificia</taxon>
        <taxon>Aquificales</taxon>
        <taxon>Aquificaceae</taxon>
        <taxon>Hydrogenivirga</taxon>
    </lineage>
</organism>
<name>A0A497XMS4_9AQUI</name>
<feature type="domain" description="Flagellar basal body rod protein N-terminal" evidence="5">
    <location>
        <begin position="10"/>
        <end position="38"/>
    </location>
</feature>
<evidence type="ECO:0000256" key="3">
    <source>
        <dbReference type="ARBA" id="ARBA00023143"/>
    </source>
</evidence>
<dbReference type="PANTHER" id="PTHR30435:SF19">
    <property type="entry name" value="FLAGELLAR BASAL-BODY ROD PROTEIN FLGG"/>
    <property type="match status" value="1"/>
</dbReference>
<comment type="caution">
    <text evidence="8">The sequence shown here is derived from an EMBL/GenBank/DDBJ whole genome shotgun (WGS) entry which is preliminary data.</text>
</comment>
<dbReference type="EMBL" id="RCCJ01000001">
    <property type="protein sequence ID" value="RLJ70246.1"/>
    <property type="molecule type" value="Genomic_DNA"/>
</dbReference>
<dbReference type="InterPro" id="IPR019776">
    <property type="entry name" value="Flagellar_basal_body_rod_CS"/>
</dbReference>
<dbReference type="InterPro" id="IPR053967">
    <property type="entry name" value="LlgE_F_G-like_D1"/>
</dbReference>
<keyword evidence="8" id="KW-0966">Cell projection</keyword>
<dbReference type="PROSITE" id="PS00588">
    <property type="entry name" value="FLAGELLA_BB_ROD"/>
    <property type="match status" value="1"/>
</dbReference>
<evidence type="ECO:0000259" key="6">
    <source>
        <dbReference type="Pfam" id="PF06429"/>
    </source>
</evidence>
<dbReference type="RefSeq" id="WP_121009550.1">
    <property type="nucleotide sequence ID" value="NZ_RCCJ01000001.1"/>
</dbReference>
<dbReference type="NCBIfam" id="TIGR02490">
    <property type="entry name" value="flgF"/>
    <property type="match status" value="1"/>
</dbReference>
<evidence type="ECO:0000259" key="5">
    <source>
        <dbReference type="Pfam" id="PF00460"/>
    </source>
</evidence>
<dbReference type="InterPro" id="IPR010930">
    <property type="entry name" value="Flg_bb/hook_C_dom"/>
</dbReference>
<dbReference type="AlphaFoldDB" id="A0A497XMS4"/>
<dbReference type="InterPro" id="IPR037925">
    <property type="entry name" value="FlgE/F/G-like"/>
</dbReference>
<keyword evidence="3 4" id="KW-0975">Bacterial flagellum</keyword>